<feature type="compositionally biased region" description="Low complexity" evidence="7">
    <location>
        <begin position="491"/>
        <end position="503"/>
    </location>
</feature>
<feature type="compositionally biased region" description="Low complexity" evidence="7">
    <location>
        <begin position="523"/>
        <end position="536"/>
    </location>
</feature>
<evidence type="ECO:0000256" key="7">
    <source>
        <dbReference type="SAM" id="MobiDB-lite"/>
    </source>
</evidence>
<feature type="region of interest" description="Disordered" evidence="7">
    <location>
        <begin position="487"/>
        <end position="547"/>
    </location>
</feature>
<organism evidence="9 10">
    <name type="scientific">Aspergillus heteromorphus CBS 117.55</name>
    <dbReference type="NCBI Taxonomy" id="1448321"/>
    <lineage>
        <taxon>Eukaryota</taxon>
        <taxon>Fungi</taxon>
        <taxon>Dikarya</taxon>
        <taxon>Ascomycota</taxon>
        <taxon>Pezizomycotina</taxon>
        <taxon>Eurotiomycetes</taxon>
        <taxon>Eurotiomycetidae</taxon>
        <taxon>Eurotiales</taxon>
        <taxon>Aspergillaceae</taxon>
        <taxon>Aspergillus</taxon>
        <taxon>Aspergillus subgen. Circumdati</taxon>
    </lineage>
</organism>
<feature type="transmembrane region" description="Helical" evidence="8">
    <location>
        <begin position="327"/>
        <end position="355"/>
    </location>
</feature>
<evidence type="ECO:0000256" key="3">
    <source>
        <dbReference type="ARBA" id="ARBA00022692"/>
    </source>
</evidence>
<dbReference type="InterPro" id="IPR003445">
    <property type="entry name" value="Cat_transpt"/>
</dbReference>
<dbReference type="AlphaFoldDB" id="A0A317V602"/>
<feature type="transmembrane region" description="Helical" evidence="8">
    <location>
        <begin position="389"/>
        <end position="409"/>
    </location>
</feature>
<keyword evidence="3 8" id="KW-0812">Transmembrane</keyword>
<dbReference type="Proteomes" id="UP000247233">
    <property type="component" value="Unassembled WGS sequence"/>
</dbReference>
<keyword evidence="6 8" id="KW-0472">Membrane</keyword>
<dbReference type="GO" id="GO:0005886">
    <property type="term" value="C:plasma membrane"/>
    <property type="evidence" value="ECO:0007669"/>
    <property type="project" value="InterPro"/>
</dbReference>
<evidence type="ECO:0000256" key="2">
    <source>
        <dbReference type="ARBA" id="ARBA00022448"/>
    </source>
</evidence>
<gene>
    <name evidence="9" type="ORF">BO70DRAFT_400290</name>
</gene>
<keyword evidence="5" id="KW-0406">Ion transport</keyword>
<feature type="transmembrane region" description="Helical" evidence="8">
    <location>
        <begin position="450"/>
        <end position="470"/>
    </location>
</feature>
<evidence type="ECO:0000256" key="6">
    <source>
        <dbReference type="ARBA" id="ARBA00023136"/>
    </source>
</evidence>
<protein>
    <submittedName>
        <fullName evidence="9">Ankyrin repeat-containing protein</fullName>
    </submittedName>
</protein>
<evidence type="ECO:0000256" key="1">
    <source>
        <dbReference type="ARBA" id="ARBA00004141"/>
    </source>
</evidence>
<accession>A0A317V602</accession>
<dbReference type="STRING" id="1448321.A0A317V602"/>
<keyword evidence="10" id="KW-1185">Reference proteome</keyword>
<dbReference type="PANTHER" id="PTHR31064:SF30">
    <property type="entry name" value="HIGH-AFFINITY POTASSIUM TRANSPORT PROTEIN-RELATED"/>
    <property type="match status" value="1"/>
</dbReference>
<comment type="subcellular location">
    <subcellularLocation>
        <location evidence="1">Membrane</location>
        <topology evidence="1">Multi-pass membrane protein</topology>
    </subcellularLocation>
</comment>
<keyword evidence="2" id="KW-0813">Transport</keyword>
<dbReference type="PIRSF" id="PIRSF002450">
    <property type="entry name" value="K+_transpter_TRK"/>
    <property type="match status" value="1"/>
</dbReference>
<dbReference type="Pfam" id="PF02386">
    <property type="entry name" value="TrkH"/>
    <property type="match status" value="2"/>
</dbReference>
<feature type="transmembrane region" description="Helical" evidence="8">
    <location>
        <begin position="74"/>
        <end position="99"/>
    </location>
</feature>
<dbReference type="GO" id="GO:0030007">
    <property type="term" value="P:intracellular potassium ion homeostasis"/>
    <property type="evidence" value="ECO:0007669"/>
    <property type="project" value="InterPro"/>
</dbReference>
<reference evidence="9 10" key="1">
    <citation type="submission" date="2016-12" db="EMBL/GenBank/DDBJ databases">
        <title>The genomes of Aspergillus section Nigri reveals drivers in fungal speciation.</title>
        <authorList>
            <consortium name="DOE Joint Genome Institute"/>
            <person name="Vesth T.C."/>
            <person name="Nybo J."/>
            <person name="Theobald S."/>
            <person name="Brandl J."/>
            <person name="Frisvad J.C."/>
            <person name="Nielsen K.F."/>
            <person name="Lyhne E.K."/>
            <person name="Kogle M.E."/>
            <person name="Kuo A."/>
            <person name="Riley R."/>
            <person name="Clum A."/>
            <person name="Nolan M."/>
            <person name="Lipzen A."/>
            <person name="Salamov A."/>
            <person name="Henrissat B."/>
            <person name="Wiebenga A."/>
            <person name="De Vries R.P."/>
            <person name="Grigoriev I.V."/>
            <person name="Mortensen U.H."/>
            <person name="Andersen M.R."/>
            <person name="Baker S.E."/>
        </authorList>
    </citation>
    <scope>NUCLEOTIDE SEQUENCE [LARGE SCALE GENOMIC DNA]</scope>
    <source>
        <strain evidence="9 10">CBS 117.55</strain>
    </source>
</reference>
<feature type="region of interest" description="Disordered" evidence="7">
    <location>
        <begin position="148"/>
        <end position="188"/>
    </location>
</feature>
<evidence type="ECO:0000313" key="10">
    <source>
        <dbReference type="Proteomes" id="UP000247233"/>
    </source>
</evidence>
<proteinExistence type="predicted"/>
<feature type="transmembrane region" description="Helical" evidence="8">
    <location>
        <begin position="255"/>
        <end position="277"/>
    </location>
</feature>
<feature type="transmembrane region" description="Helical" evidence="8">
    <location>
        <begin position="21"/>
        <end position="40"/>
    </location>
</feature>
<dbReference type="InterPro" id="IPR015958">
    <property type="entry name" value="Trk1_fungi"/>
</dbReference>
<dbReference type="GeneID" id="37069150"/>
<name>A0A317V602_9EURO</name>
<comment type="caution">
    <text evidence="9">The sequence shown here is derived from an EMBL/GenBank/DDBJ whole genome shotgun (WGS) entry which is preliminary data.</text>
</comment>
<dbReference type="GO" id="GO:0140107">
    <property type="term" value="F:high-affinity potassium ion transmembrane transporter activity"/>
    <property type="evidence" value="ECO:0007669"/>
    <property type="project" value="TreeGrafter"/>
</dbReference>
<evidence type="ECO:0000256" key="4">
    <source>
        <dbReference type="ARBA" id="ARBA00022989"/>
    </source>
</evidence>
<evidence type="ECO:0000256" key="8">
    <source>
        <dbReference type="SAM" id="Phobius"/>
    </source>
</evidence>
<dbReference type="GO" id="GO:1990573">
    <property type="term" value="P:potassium ion import across plasma membrane"/>
    <property type="evidence" value="ECO:0007669"/>
    <property type="project" value="TreeGrafter"/>
</dbReference>
<dbReference type="VEuPathDB" id="FungiDB:BO70DRAFT_400290"/>
<feature type="compositionally biased region" description="Basic and acidic residues" evidence="7">
    <location>
        <begin position="174"/>
        <end position="184"/>
    </location>
</feature>
<dbReference type="RefSeq" id="XP_025395381.1">
    <property type="nucleotide sequence ID" value="XM_025546913.1"/>
</dbReference>
<evidence type="ECO:0000313" key="9">
    <source>
        <dbReference type="EMBL" id="PWY68671.1"/>
    </source>
</evidence>
<evidence type="ECO:0000256" key="5">
    <source>
        <dbReference type="ARBA" id="ARBA00023065"/>
    </source>
</evidence>
<dbReference type="InterPro" id="IPR051143">
    <property type="entry name" value="TrkH_K-transport"/>
</dbReference>
<dbReference type="PANTHER" id="PTHR31064">
    <property type="entry name" value="POTASSIUM TRANSPORT PROTEIN DDB_G0292412-RELATED"/>
    <property type="match status" value="1"/>
</dbReference>
<dbReference type="OrthoDB" id="9999863at2759"/>
<sequence length="604" mass="68034">MPPRESSGDHNPQSPLRRSHHYIYIVSWALLSSIILYGAGGLSYVDAVLLASGAATQTGLNTVDLNRLNAAQQATLWLVSMVTNVIFVHSLLVVIRLYWFRKRFRHAIHDAKMLCRAQRNTLNQRLADVEIGPPRAVQPPEEVPLLATVDEESRPDSPEVSPGRKYGATSPHITFRETDPEHEVKQRRRSYSWSRRSLSLSDTDTPLRRSFSELQNEMPPLPSLAWQASIASYSDWNETQKEELGGIEYRALKRLIVILVCYFVAIHVLGFVLFVAWILPNNHYSAVLADSGLHRSWWAAFTAGSAFNDLGFTLTPDSMASFNAAPFPLLVMTVLIVLGNTGFPCMLRFIIWTILQFTTYGSPLDDELQYLLDHPRRCFTLLFPSSETWRLAAVLLLLNAFDLIIFYTLQETPHLTPLPAPLRLINGLFQIASTRTAGFSITSLATLHPAVQVSFLIMMYISAFPIAIAMRKTNVYEERSLGIYYTDEYDNPNPNNPHNHNSTPPSPLPQSQPQPHHHHHNPNRTYPTPTRLRPLPHNQPHNSTQNNPDLSFSLFPILFEIVSAYGTVGLSMGYPGSETSLCREFGAVGKVIVVAMQKCYPRDR</sequence>
<keyword evidence="4 8" id="KW-1133">Transmembrane helix</keyword>
<dbReference type="EMBL" id="MSFL01000035">
    <property type="protein sequence ID" value="PWY68671.1"/>
    <property type="molecule type" value="Genomic_DNA"/>
</dbReference>